<reference evidence="1 2" key="1">
    <citation type="submission" date="2018-06" db="EMBL/GenBank/DDBJ databases">
        <authorList>
            <consortium name="Pathogen Informatics"/>
            <person name="Doyle S."/>
        </authorList>
    </citation>
    <scope>NUCLEOTIDE SEQUENCE [LARGE SCALE GENOMIC DNA]</scope>
    <source>
        <strain evidence="1 2">NCTC1659</strain>
    </source>
</reference>
<gene>
    <name evidence="1" type="ORF">NCTC1659_00647</name>
</gene>
<protein>
    <submittedName>
        <fullName evidence="1">Glycosyl transferase family protein</fullName>
    </submittedName>
</protein>
<proteinExistence type="predicted"/>
<dbReference type="Proteomes" id="UP000254329">
    <property type="component" value="Unassembled WGS sequence"/>
</dbReference>
<keyword evidence="2" id="KW-1185">Reference proteome</keyword>
<accession>A0A377HSX2</accession>
<name>A0A377HSX2_9PAST</name>
<sequence length="49" mass="5778">MNLIICCTPLQVLIAEKIIDLYPENKFYGILFDALDNKKFELYGKRLKK</sequence>
<evidence type="ECO:0000313" key="2">
    <source>
        <dbReference type="Proteomes" id="UP000254329"/>
    </source>
</evidence>
<dbReference type="RefSeq" id="WP_158077978.1">
    <property type="nucleotide sequence ID" value="NZ_MUXZ01000038.1"/>
</dbReference>
<dbReference type="EMBL" id="UGHF01000001">
    <property type="protein sequence ID" value="STO59398.1"/>
    <property type="molecule type" value="Genomic_DNA"/>
</dbReference>
<dbReference type="Gene3D" id="3.30.370.20">
    <property type="match status" value="1"/>
</dbReference>
<keyword evidence="1" id="KW-0808">Transferase</keyword>
<dbReference type="AlphaFoldDB" id="A0A377HSX2"/>
<dbReference type="GO" id="GO:0016740">
    <property type="term" value="F:transferase activity"/>
    <property type="evidence" value="ECO:0007669"/>
    <property type="project" value="UniProtKB-KW"/>
</dbReference>
<evidence type="ECO:0000313" key="1">
    <source>
        <dbReference type="EMBL" id="STO59398.1"/>
    </source>
</evidence>
<organism evidence="1 2">
    <name type="scientific">Canicola haemoglobinophilus</name>
    <dbReference type="NCBI Taxonomy" id="733"/>
    <lineage>
        <taxon>Bacteria</taxon>
        <taxon>Pseudomonadati</taxon>
        <taxon>Pseudomonadota</taxon>
        <taxon>Gammaproteobacteria</taxon>
        <taxon>Pasteurellales</taxon>
        <taxon>Pasteurellaceae</taxon>
        <taxon>Canicola</taxon>
    </lineage>
</organism>